<feature type="compositionally biased region" description="Basic and acidic residues" evidence="1">
    <location>
        <begin position="57"/>
        <end position="68"/>
    </location>
</feature>
<dbReference type="KEGG" id="chn:A605_09645"/>
<name>M1P8D9_9CORY</name>
<sequence length="244" mass="27426">MKLPWQKPDDSSPNKASSTAASALGADDTGAVASDEAVPQEKRPKGYTPPKGRPTPKRREVEIERGVIRDPSGVPRNQAEAAARRKELKKSMSKEEWKDYKRKEREETRRRQREAQAAMDRGEEKFLLPRDKGEVRRYVRDWVDSRRFVSNAVMPVALVLLLVLLLGSALPTLANVTSLAGMVLILVFLVEGIWLGRSVNKSVRAKFPGTTETGFALGFYAYSRATQPRKWRTPKPRVKIGDQV</sequence>
<evidence type="ECO:0008006" key="5">
    <source>
        <dbReference type="Google" id="ProtNLM"/>
    </source>
</evidence>
<organism evidence="3 4">
    <name type="scientific">Corynebacterium halotolerans YIM 70093 = DSM 44683</name>
    <dbReference type="NCBI Taxonomy" id="1121362"/>
    <lineage>
        <taxon>Bacteria</taxon>
        <taxon>Bacillati</taxon>
        <taxon>Actinomycetota</taxon>
        <taxon>Actinomycetes</taxon>
        <taxon>Mycobacteriales</taxon>
        <taxon>Corynebacteriaceae</taxon>
        <taxon>Corynebacterium</taxon>
    </lineage>
</organism>
<dbReference type="HOGENOM" id="CLU_091328_0_0_11"/>
<feature type="region of interest" description="Disordered" evidence="1">
    <location>
        <begin position="1"/>
        <end position="121"/>
    </location>
</feature>
<reference evidence="3 4" key="1">
    <citation type="journal article" date="2012" name="Stand. Genomic Sci.">
        <title>Genome sequence of the halotolerant bacterium Corynebacterium halotolerans type strain YIM 70093(T) (= DSM 44683(T)).</title>
        <authorList>
            <person name="Ruckert C."/>
            <person name="Albersmeier A."/>
            <person name="Al-Dilaimi A."/>
            <person name="Niehaus K."/>
            <person name="Szczepanowski R."/>
            <person name="Kalinowski J."/>
        </authorList>
    </citation>
    <scope>NUCLEOTIDE SEQUENCE [LARGE SCALE GENOMIC DNA]</scope>
    <source>
        <strain evidence="3">YIM 70093</strain>
    </source>
</reference>
<dbReference type="InterPro" id="IPR021403">
    <property type="entry name" value="DUF3043"/>
</dbReference>
<feature type="compositionally biased region" description="Basic and acidic residues" evidence="1">
    <location>
        <begin position="82"/>
        <end position="109"/>
    </location>
</feature>
<keyword evidence="2" id="KW-1133">Transmembrane helix</keyword>
<evidence type="ECO:0000256" key="2">
    <source>
        <dbReference type="SAM" id="Phobius"/>
    </source>
</evidence>
<proteinExistence type="predicted"/>
<dbReference type="Proteomes" id="UP000011723">
    <property type="component" value="Chromosome"/>
</dbReference>
<dbReference type="PATRIC" id="fig|1121362.3.peg.1949"/>
<dbReference type="EMBL" id="CP003697">
    <property type="protein sequence ID" value="AGF72931.1"/>
    <property type="molecule type" value="Genomic_DNA"/>
</dbReference>
<gene>
    <name evidence="3" type="ORF">A605_09645</name>
</gene>
<keyword evidence="4" id="KW-1185">Reference proteome</keyword>
<feature type="transmembrane region" description="Helical" evidence="2">
    <location>
        <begin position="176"/>
        <end position="196"/>
    </location>
</feature>
<feature type="transmembrane region" description="Helical" evidence="2">
    <location>
        <begin position="148"/>
        <end position="170"/>
    </location>
</feature>
<dbReference type="AlphaFoldDB" id="M1P8D9"/>
<evidence type="ECO:0000313" key="4">
    <source>
        <dbReference type="Proteomes" id="UP000011723"/>
    </source>
</evidence>
<keyword evidence="2" id="KW-0812">Transmembrane</keyword>
<dbReference type="RefSeq" id="WP_015401350.1">
    <property type="nucleotide sequence ID" value="NC_020302.1"/>
</dbReference>
<dbReference type="Pfam" id="PF11241">
    <property type="entry name" value="DUF3043"/>
    <property type="match status" value="1"/>
</dbReference>
<evidence type="ECO:0000313" key="3">
    <source>
        <dbReference type="EMBL" id="AGF72931.1"/>
    </source>
</evidence>
<dbReference type="eggNOG" id="ENOG5031D67">
    <property type="taxonomic scope" value="Bacteria"/>
</dbReference>
<evidence type="ECO:0000256" key="1">
    <source>
        <dbReference type="SAM" id="MobiDB-lite"/>
    </source>
</evidence>
<keyword evidence="2" id="KW-0472">Membrane</keyword>
<dbReference type="STRING" id="1121362.A605_09645"/>
<protein>
    <recommendedName>
        <fullName evidence="5">DUF3043 domain-containing protein</fullName>
    </recommendedName>
</protein>
<accession>M1P8D9</accession>